<accession>A0A5Y7DE52</accession>
<dbReference type="Gene3D" id="1.20.58.430">
    <property type="entry name" value="Type IV secretion system, VirB5-domain"/>
    <property type="match status" value="1"/>
</dbReference>
<dbReference type="AlphaFoldDB" id="A0A5Y7DE52"/>
<dbReference type="SUPFAM" id="SSF101082">
    <property type="entry name" value="Typo IV secretion system protein TraC"/>
    <property type="match status" value="1"/>
</dbReference>
<proteinExistence type="predicted"/>
<gene>
    <name evidence="1" type="ORF">FJM45_08125</name>
</gene>
<dbReference type="Pfam" id="PF07996">
    <property type="entry name" value="T4SS"/>
    <property type="match status" value="1"/>
</dbReference>
<name>A0A5Y7DE52_CAMCO</name>
<organism evidence="1">
    <name type="scientific">Campylobacter coli</name>
    <dbReference type="NCBI Taxonomy" id="195"/>
    <lineage>
        <taxon>Bacteria</taxon>
        <taxon>Pseudomonadati</taxon>
        <taxon>Campylobacterota</taxon>
        <taxon>Epsilonproteobacteria</taxon>
        <taxon>Campylobacterales</taxon>
        <taxon>Campylobacteraceae</taxon>
        <taxon>Campylobacter</taxon>
    </lineage>
</organism>
<dbReference type="InterPro" id="IPR014158">
    <property type="entry name" value="T4SS_VirB5"/>
</dbReference>
<comment type="caution">
    <text evidence="1">The sequence shown here is derived from an EMBL/GenBank/DDBJ whole genome shotgun (WGS) entry which is preliminary data.</text>
</comment>
<dbReference type="InterPro" id="IPR023220">
    <property type="entry name" value="T4SS_VirB5-domain"/>
</dbReference>
<dbReference type="RefSeq" id="WP_058001176.1">
    <property type="nucleotide sequence ID" value="NZ_CP172393.1"/>
</dbReference>
<sequence>MKKIIFGVNNNKAIGKSHPHENGARLISLDYNYTKEYNYNYEICVTQFNHLFSEVKFSHRVAALWLTPQNYIQKFKKSILIFTSILILPCFSLGAGIPVVDTTANQQMATQNAKQIAEWTKEASRWTETVSHYQKQIQAYKDELLSKTGVRDSVSFVKDIKQIYSDFAESGQNIQSFYNDVLRDPQDFLSDKGSEIFGKYTSFDRCNFDFLSQSEKNICKMNLITYAAQVETYNQASKQMDTISQTLQKLQDKLANSKDIKESTDVGNAIQLEVAKIQMVKNQVDLANSSYENQRRIQEDMAIQEYSKSLQNFHNEAISDEEAAKYLKKK</sequence>
<evidence type="ECO:0000313" key="1">
    <source>
        <dbReference type="EMBL" id="ECK9990529.1"/>
    </source>
</evidence>
<dbReference type="EMBL" id="AAJEIL010000036">
    <property type="protein sequence ID" value="ECK9990529.1"/>
    <property type="molecule type" value="Genomic_DNA"/>
</dbReference>
<protein>
    <submittedName>
        <fullName evidence="1">Type IV secretion system protein</fullName>
    </submittedName>
</protein>
<reference evidence="1" key="1">
    <citation type="submission" date="2019-06" db="EMBL/GenBank/DDBJ databases">
        <authorList>
            <consortium name="NARMS: The National Antimicrobial Resistance Monitoring System"/>
        </authorList>
    </citation>
    <scope>NUCLEOTIDE SEQUENCE</scope>
    <source>
        <strain evidence="1">FSIS21924625</strain>
    </source>
</reference>